<dbReference type="Proteomes" id="UP000010138">
    <property type="component" value="Unassembled WGS sequence"/>
</dbReference>
<protein>
    <submittedName>
        <fullName evidence="1">Uncharacterized protein</fullName>
    </submittedName>
</protein>
<evidence type="ECO:0000313" key="1">
    <source>
        <dbReference type="EMBL" id="EGL85008.1"/>
    </source>
</evidence>
<dbReference type="Gene3D" id="2.60.40.2220">
    <property type="match status" value="1"/>
</dbReference>
<proteinExistence type="predicted"/>
<gene>
    <name evidence="1" type="ORF">HMPREF9967_0535</name>
</gene>
<dbReference type="EMBL" id="AFNN01000024">
    <property type="protein sequence ID" value="EGL85008.1"/>
    <property type="molecule type" value="Genomic_DNA"/>
</dbReference>
<dbReference type="eggNOG" id="COG0383">
    <property type="taxonomic scope" value="Bacteria"/>
</dbReference>
<dbReference type="AlphaFoldDB" id="F5W1W9"/>
<sequence length="54" mass="6404">EGYVLRYYNMSQENVRVSDKQQTILDLLERPYPVHSGLLAPQEIRTELIKKEEI</sequence>
<name>F5W1W9_9STRE</name>
<organism evidence="1 2">
    <name type="scientific">Streptococcus infantis SK1076</name>
    <dbReference type="NCBI Taxonomy" id="1005705"/>
    <lineage>
        <taxon>Bacteria</taxon>
        <taxon>Bacillati</taxon>
        <taxon>Bacillota</taxon>
        <taxon>Bacilli</taxon>
        <taxon>Lactobacillales</taxon>
        <taxon>Streptococcaceae</taxon>
        <taxon>Streptococcus</taxon>
    </lineage>
</organism>
<evidence type="ECO:0000313" key="2">
    <source>
        <dbReference type="Proteomes" id="UP000010138"/>
    </source>
</evidence>
<feature type="non-terminal residue" evidence="1">
    <location>
        <position position="1"/>
    </location>
</feature>
<reference evidence="1 2" key="1">
    <citation type="submission" date="2011-04" db="EMBL/GenBank/DDBJ databases">
        <authorList>
            <person name="Durkin A.S."/>
            <person name="Radune D."/>
            <person name="Hostetler J."/>
            <person name="Torralba M."/>
            <person name="Gillis M."/>
            <person name="Methe B."/>
            <person name="Sutton G."/>
            <person name="Nelson K.E."/>
        </authorList>
    </citation>
    <scope>NUCLEOTIDE SEQUENCE [LARGE SCALE GENOMIC DNA]</scope>
    <source>
        <strain evidence="1 2">SK1076</strain>
    </source>
</reference>
<comment type="caution">
    <text evidence="1">The sequence shown here is derived from an EMBL/GenBank/DDBJ whole genome shotgun (WGS) entry which is preliminary data.</text>
</comment>
<accession>F5W1W9</accession>